<name>A0A382ZCQ7_9ZZZZ</name>
<organism evidence="2">
    <name type="scientific">marine metagenome</name>
    <dbReference type="NCBI Taxonomy" id="408172"/>
    <lineage>
        <taxon>unclassified sequences</taxon>
        <taxon>metagenomes</taxon>
        <taxon>ecological metagenomes</taxon>
    </lineage>
</organism>
<evidence type="ECO:0000256" key="1">
    <source>
        <dbReference type="SAM" id="MobiDB-lite"/>
    </source>
</evidence>
<proteinExistence type="predicted"/>
<dbReference type="EMBL" id="UINC01182861">
    <property type="protein sequence ID" value="SVD93306.1"/>
    <property type="molecule type" value="Genomic_DNA"/>
</dbReference>
<feature type="region of interest" description="Disordered" evidence="1">
    <location>
        <begin position="32"/>
        <end position="57"/>
    </location>
</feature>
<protein>
    <submittedName>
        <fullName evidence="2">Uncharacterized protein</fullName>
    </submittedName>
</protein>
<reference evidence="2" key="1">
    <citation type="submission" date="2018-05" db="EMBL/GenBank/DDBJ databases">
        <authorList>
            <person name="Lanie J.A."/>
            <person name="Ng W.-L."/>
            <person name="Kazmierczak K.M."/>
            <person name="Andrzejewski T.M."/>
            <person name="Davidsen T.M."/>
            <person name="Wayne K.J."/>
            <person name="Tettelin H."/>
            <person name="Glass J.I."/>
            <person name="Rusch D."/>
            <person name="Podicherti R."/>
            <person name="Tsui H.-C.T."/>
            <person name="Winkler M.E."/>
        </authorList>
    </citation>
    <scope>NUCLEOTIDE SEQUENCE</scope>
</reference>
<dbReference type="AlphaFoldDB" id="A0A382ZCQ7"/>
<accession>A0A382ZCQ7</accession>
<evidence type="ECO:0000313" key="2">
    <source>
        <dbReference type="EMBL" id="SVD93306.1"/>
    </source>
</evidence>
<feature type="non-terminal residue" evidence="2">
    <location>
        <position position="57"/>
    </location>
</feature>
<sequence length="57" mass="6101">MKKKKGLTRRAMLSGTAISIIPASSVAQSIKEGSPSWMTTPGKSFTEYGLPSSQEQN</sequence>
<gene>
    <name evidence="2" type="ORF">METZ01_LOCUS446160</name>
</gene>